<evidence type="ECO:0000256" key="11">
    <source>
        <dbReference type="PIRSR" id="PIRSR006769-1"/>
    </source>
</evidence>
<dbReference type="InterPro" id="IPR002125">
    <property type="entry name" value="CMP_dCMP_dom"/>
</dbReference>
<dbReference type="EC" id="3.5.4.26" evidence="10"/>
<feature type="active site" description="Proton donor" evidence="11">
    <location>
        <position position="55"/>
    </location>
</feature>
<evidence type="ECO:0000313" key="15">
    <source>
        <dbReference type="EMBL" id="ANU07172.1"/>
    </source>
</evidence>
<dbReference type="SUPFAM" id="SSF53597">
    <property type="entry name" value="Dihydrofolate reductase-like"/>
    <property type="match status" value="1"/>
</dbReference>
<evidence type="ECO:0000313" key="16">
    <source>
        <dbReference type="Proteomes" id="UP000092698"/>
    </source>
</evidence>
<evidence type="ECO:0000256" key="4">
    <source>
        <dbReference type="ARBA" id="ARBA00005259"/>
    </source>
</evidence>
<feature type="binding site" evidence="12">
    <location>
        <begin position="256"/>
        <end position="262"/>
    </location>
    <ligand>
        <name>NADP(+)</name>
        <dbReference type="ChEBI" id="CHEBI:58349"/>
    </ligand>
</feature>
<dbReference type="STRING" id="645517.A6F65_00855"/>
<evidence type="ECO:0000256" key="13">
    <source>
        <dbReference type="PIRSR" id="PIRSR006769-3"/>
    </source>
</evidence>
<dbReference type="UniPathway" id="UPA00275">
    <property type="reaction ID" value="UER00401"/>
</dbReference>
<keyword evidence="6 10" id="KW-0686">Riboflavin biosynthesis</keyword>
<dbReference type="SUPFAM" id="SSF53927">
    <property type="entry name" value="Cytidine deaminase-like"/>
    <property type="match status" value="1"/>
</dbReference>
<name>A0A1C7D749_9SPHN</name>
<dbReference type="Gene3D" id="3.40.140.10">
    <property type="entry name" value="Cytidine Deaminase, domain 2"/>
    <property type="match status" value="1"/>
</dbReference>
<keyword evidence="10" id="KW-0378">Hydrolase</keyword>
<reference evidence="15 16" key="1">
    <citation type="submission" date="2016-07" db="EMBL/GenBank/DDBJ databases">
        <title>Complete genome sequence of Altererythrobacter namhicola JCM 16345T, containing esterase-encoding genes.</title>
        <authorList>
            <person name="Cheng H."/>
            <person name="Wu Y.-H."/>
            <person name="Jian S.-L."/>
            <person name="Huo Y.-Y."/>
            <person name="Wang C.-S."/>
            <person name="Xu X.-W."/>
        </authorList>
    </citation>
    <scope>NUCLEOTIDE SEQUENCE [LARGE SCALE GENOMIC DNA]</scope>
    <source>
        <strain evidence="15 16">JCM 16345</strain>
    </source>
</reference>
<feature type="binding site" evidence="12">
    <location>
        <position position="157"/>
    </location>
    <ligand>
        <name>NADP(+)</name>
        <dbReference type="ChEBI" id="CHEBI:58349"/>
    </ligand>
</feature>
<dbReference type="GO" id="GO:0046872">
    <property type="term" value="F:metal ion binding"/>
    <property type="evidence" value="ECO:0007669"/>
    <property type="project" value="UniProtKB-KW"/>
</dbReference>
<protein>
    <recommendedName>
        <fullName evidence="10">Riboflavin biosynthesis protein RibD</fullName>
    </recommendedName>
    <domain>
        <recommendedName>
            <fullName evidence="10">Diaminohydroxyphosphoribosylaminopyrimidine deaminase</fullName>
            <shortName evidence="10">DRAP deaminase</shortName>
            <ecNumber evidence="10">3.5.4.26</ecNumber>
        </recommendedName>
        <alternativeName>
            <fullName evidence="10">Riboflavin-specific deaminase</fullName>
        </alternativeName>
    </domain>
    <domain>
        <recommendedName>
            <fullName evidence="10">5-amino-6-(5-phosphoribosylamino)uracil reductase</fullName>
            <ecNumber evidence="10">1.1.1.193</ecNumber>
        </recommendedName>
        <alternativeName>
            <fullName evidence="10">HTP reductase</fullName>
        </alternativeName>
    </domain>
</protein>
<evidence type="ECO:0000256" key="3">
    <source>
        <dbReference type="ARBA" id="ARBA00004910"/>
    </source>
</evidence>
<keyword evidence="10 13" id="KW-0479">Metal-binding</keyword>
<evidence type="ECO:0000256" key="2">
    <source>
        <dbReference type="ARBA" id="ARBA00004882"/>
    </source>
</evidence>
<dbReference type="InterPro" id="IPR004794">
    <property type="entry name" value="Eubact_RibD"/>
</dbReference>
<comment type="cofactor">
    <cofactor evidence="10 13">
        <name>Zn(2+)</name>
        <dbReference type="ChEBI" id="CHEBI:29105"/>
    </cofactor>
    <text evidence="10 13">Binds 1 zinc ion.</text>
</comment>
<feature type="binding site" evidence="13">
    <location>
        <position position="88"/>
    </location>
    <ligand>
        <name>Zn(2+)</name>
        <dbReference type="ChEBI" id="CHEBI:29105"/>
        <note>catalytic</note>
    </ligand>
</feature>
<comment type="pathway">
    <text evidence="2 10">Cofactor biosynthesis; riboflavin biosynthesis; 5-amino-6-(D-ribitylamino)uracil from GTP: step 2/4.</text>
</comment>
<evidence type="ECO:0000256" key="8">
    <source>
        <dbReference type="ARBA" id="ARBA00023002"/>
    </source>
</evidence>
<dbReference type="GO" id="GO:0009231">
    <property type="term" value="P:riboflavin biosynthetic process"/>
    <property type="evidence" value="ECO:0007669"/>
    <property type="project" value="UniProtKB-UniPathway"/>
</dbReference>
<dbReference type="NCBIfam" id="TIGR00326">
    <property type="entry name" value="eubact_ribD"/>
    <property type="match status" value="1"/>
</dbReference>
<feature type="binding site" evidence="12">
    <location>
        <position position="199"/>
    </location>
    <ligand>
        <name>NADP(+)</name>
        <dbReference type="ChEBI" id="CHEBI:58349"/>
    </ligand>
</feature>
<comment type="similarity">
    <text evidence="4 10">In the N-terminal section; belongs to the cytidine and deoxycytidylate deaminase family.</text>
</comment>
<feature type="binding site" evidence="12">
    <location>
        <position position="254"/>
    </location>
    <ligand>
        <name>substrate</name>
    </ligand>
</feature>
<dbReference type="Gene3D" id="3.40.430.10">
    <property type="entry name" value="Dihydrofolate Reductase, subunit A"/>
    <property type="match status" value="2"/>
</dbReference>
<comment type="pathway">
    <text evidence="3 10">Cofactor biosynthesis; riboflavin biosynthesis; 5-amino-6-(D-ribitylamino)uracil from GTP: step 3/4.</text>
</comment>
<dbReference type="InterPro" id="IPR050765">
    <property type="entry name" value="Riboflavin_Biosynth_HTPR"/>
</dbReference>
<dbReference type="Pfam" id="PF00383">
    <property type="entry name" value="dCMP_cyt_deam_1"/>
    <property type="match status" value="1"/>
</dbReference>
<dbReference type="GO" id="GO:0008703">
    <property type="term" value="F:5-amino-6-(5-phosphoribosylamino)uracil reductase activity"/>
    <property type="evidence" value="ECO:0007669"/>
    <property type="project" value="UniProtKB-EC"/>
</dbReference>
<comment type="catalytic activity">
    <reaction evidence="10">
        <text>5-amino-6-(5-phospho-D-ribitylamino)uracil + NADP(+) = 5-amino-6-(5-phospho-D-ribosylamino)uracil + NADPH + H(+)</text>
        <dbReference type="Rhea" id="RHEA:17845"/>
        <dbReference type="ChEBI" id="CHEBI:15378"/>
        <dbReference type="ChEBI" id="CHEBI:57783"/>
        <dbReference type="ChEBI" id="CHEBI:58349"/>
        <dbReference type="ChEBI" id="CHEBI:58421"/>
        <dbReference type="ChEBI" id="CHEBI:58453"/>
        <dbReference type="EC" id="1.1.1.193"/>
    </reaction>
</comment>
<dbReference type="AlphaFoldDB" id="A0A1C7D749"/>
<feature type="binding site" evidence="12">
    <location>
        <position position="225"/>
    </location>
    <ligand>
        <name>NADP(+)</name>
        <dbReference type="ChEBI" id="CHEBI:58349"/>
    </ligand>
</feature>
<comment type="function">
    <text evidence="1 10">Converts 2,5-diamino-6-(ribosylamino)-4(3h)-pyrimidinone 5'-phosphate into 5-amino-6-(ribosylamino)-2,4(1h,3h)-pyrimidinedione 5'-phosphate.</text>
</comment>
<evidence type="ECO:0000259" key="14">
    <source>
        <dbReference type="PROSITE" id="PS51747"/>
    </source>
</evidence>
<feature type="binding site" evidence="12">
    <location>
        <position position="187"/>
    </location>
    <ligand>
        <name>substrate</name>
    </ligand>
</feature>
<dbReference type="InterPro" id="IPR024072">
    <property type="entry name" value="DHFR-like_dom_sf"/>
</dbReference>
<proteinExistence type="inferred from homology"/>
<evidence type="ECO:0000256" key="12">
    <source>
        <dbReference type="PIRSR" id="PIRSR006769-2"/>
    </source>
</evidence>
<dbReference type="EMBL" id="CP016545">
    <property type="protein sequence ID" value="ANU07172.1"/>
    <property type="molecule type" value="Genomic_DNA"/>
</dbReference>
<organism evidence="15 16">
    <name type="scientific">Paraurantiacibacter namhicola</name>
    <dbReference type="NCBI Taxonomy" id="645517"/>
    <lineage>
        <taxon>Bacteria</taxon>
        <taxon>Pseudomonadati</taxon>
        <taxon>Pseudomonadota</taxon>
        <taxon>Alphaproteobacteria</taxon>
        <taxon>Sphingomonadales</taxon>
        <taxon>Erythrobacteraceae</taxon>
        <taxon>Paraurantiacibacter</taxon>
    </lineage>
</organism>
<feature type="binding site" evidence="12">
    <location>
        <position position="207"/>
    </location>
    <ligand>
        <name>substrate</name>
    </ligand>
</feature>
<dbReference type="PATRIC" id="fig|645517.4.peg.855"/>
<dbReference type="PROSITE" id="PS51747">
    <property type="entry name" value="CYT_DCMP_DEAMINASES_2"/>
    <property type="match status" value="1"/>
</dbReference>
<feature type="binding site" evidence="12">
    <location>
        <position position="203"/>
    </location>
    <ligand>
        <name>substrate</name>
    </ligand>
</feature>
<accession>A0A1C7D749</accession>
<evidence type="ECO:0000256" key="9">
    <source>
        <dbReference type="ARBA" id="ARBA00023268"/>
    </source>
</evidence>
<comment type="catalytic activity">
    <reaction evidence="10">
        <text>2,5-diamino-6-hydroxy-4-(5-phosphoribosylamino)-pyrimidine + H2O + H(+) = 5-amino-6-(5-phospho-D-ribosylamino)uracil + NH4(+)</text>
        <dbReference type="Rhea" id="RHEA:21868"/>
        <dbReference type="ChEBI" id="CHEBI:15377"/>
        <dbReference type="ChEBI" id="CHEBI:15378"/>
        <dbReference type="ChEBI" id="CHEBI:28938"/>
        <dbReference type="ChEBI" id="CHEBI:58453"/>
        <dbReference type="ChEBI" id="CHEBI:58614"/>
        <dbReference type="EC" id="3.5.4.26"/>
    </reaction>
</comment>
<dbReference type="KEGG" id="anh:A6F65_00855"/>
<feature type="binding site" evidence="13">
    <location>
        <position position="78"/>
    </location>
    <ligand>
        <name>Zn(2+)</name>
        <dbReference type="ChEBI" id="CHEBI:29105"/>
        <note>catalytic</note>
    </ligand>
</feature>
<comment type="similarity">
    <text evidence="5 10">In the C-terminal section; belongs to the HTP reductase family.</text>
</comment>
<keyword evidence="7 10" id="KW-0521">NADP</keyword>
<feature type="binding site" evidence="13">
    <location>
        <position position="53"/>
    </location>
    <ligand>
        <name>Zn(2+)</name>
        <dbReference type="ChEBI" id="CHEBI:29105"/>
        <note>catalytic</note>
    </ligand>
</feature>
<evidence type="ECO:0000256" key="10">
    <source>
        <dbReference type="PIRNR" id="PIRNR006769"/>
    </source>
</evidence>
<evidence type="ECO:0000256" key="1">
    <source>
        <dbReference type="ARBA" id="ARBA00002151"/>
    </source>
</evidence>
<keyword evidence="9" id="KW-0511">Multifunctional enzyme</keyword>
<evidence type="ECO:0000256" key="6">
    <source>
        <dbReference type="ARBA" id="ARBA00022619"/>
    </source>
</evidence>
<gene>
    <name evidence="15" type="primary">ribD</name>
    <name evidence="15" type="ORF">A6F65_00855</name>
</gene>
<dbReference type="EC" id="1.1.1.193" evidence="10"/>
<dbReference type="GO" id="GO:0008835">
    <property type="term" value="F:diaminohydroxyphosphoribosylaminopyrimidine deaminase activity"/>
    <property type="evidence" value="ECO:0007669"/>
    <property type="project" value="UniProtKB-EC"/>
</dbReference>
<evidence type="ECO:0000256" key="5">
    <source>
        <dbReference type="ARBA" id="ARBA00007417"/>
    </source>
</evidence>
<keyword evidence="8 10" id="KW-0560">Oxidoreductase</keyword>
<keyword evidence="16" id="KW-1185">Reference proteome</keyword>
<feature type="binding site" evidence="12">
    <location>
        <position position="171"/>
    </location>
    <ligand>
        <name>substrate</name>
    </ligand>
</feature>
<feature type="binding site" evidence="12">
    <location>
        <position position="173"/>
    </location>
    <ligand>
        <name>NADP(+)</name>
        <dbReference type="ChEBI" id="CHEBI:58349"/>
    </ligand>
</feature>
<feature type="binding site" evidence="12">
    <location>
        <position position="210"/>
    </location>
    <ligand>
        <name>substrate</name>
    </ligand>
</feature>
<dbReference type="PIRSF" id="PIRSF006769">
    <property type="entry name" value="RibD"/>
    <property type="match status" value="1"/>
</dbReference>
<feature type="domain" description="CMP/dCMP-type deaminase" evidence="14">
    <location>
        <begin position="4"/>
        <end position="127"/>
    </location>
</feature>
<dbReference type="PANTHER" id="PTHR38011">
    <property type="entry name" value="DIHYDROFOLATE REDUCTASE FAMILY PROTEIN (AFU_ORTHOLOGUE AFUA_8G06820)"/>
    <property type="match status" value="1"/>
</dbReference>
<dbReference type="PANTHER" id="PTHR38011:SF7">
    <property type="entry name" value="2,5-DIAMINO-6-RIBOSYLAMINO-4(3H)-PYRIMIDINONE 5'-PHOSPHATE REDUCTASE"/>
    <property type="match status" value="1"/>
</dbReference>
<dbReference type="Proteomes" id="UP000092698">
    <property type="component" value="Chromosome"/>
</dbReference>
<evidence type="ECO:0000256" key="7">
    <source>
        <dbReference type="ARBA" id="ARBA00022857"/>
    </source>
</evidence>
<sequence length="324" mass="33722">MANKTDLKWLDMAARLAERGRPSSSPNPAVACVIVKDGIVLGRGVTQAGGRPHAEALALAEAGRAAEGADVFTTLEPCAHVSERGPTCSHSLAEAGVARVIIGCHDPDPRTAGSGIAALRAAGVEAQLVGHLPSAESLAGYLARAMLGRPHITLKLALSLDGCIALADGTSQWITGPEARAHAHRERARADGILVGGETLRADSPSLDVRLPGLEDRSSQRLVLTRGDVPDGWRALSSPQGVAELGDCQYLFIEGGAGAAAAFLAADLVDRLLIYRAPIVLGGGRPGVADIGLAELSAAHDRWQRSDTRSLGSDTLEVYQRIRS</sequence>
<dbReference type="InterPro" id="IPR002734">
    <property type="entry name" value="RibDG_C"/>
</dbReference>
<dbReference type="InterPro" id="IPR016193">
    <property type="entry name" value="Cytidine_deaminase-like"/>
</dbReference>
<keyword evidence="10 13" id="KW-0862">Zinc</keyword>
<dbReference type="Pfam" id="PF01872">
    <property type="entry name" value="RibD_C"/>
    <property type="match status" value="1"/>
</dbReference>